<accession>A0ABW4ZM15</accession>
<dbReference type="GO" id="GO:0016757">
    <property type="term" value="F:glycosyltransferase activity"/>
    <property type="evidence" value="ECO:0007669"/>
    <property type="project" value="UniProtKB-KW"/>
</dbReference>
<evidence type="ECO:0000313" key="3">
    <source>
        <dbReference type="Proteomes" id="UP001597387"/>
    </source>
</evidence>
<organism evidence="2 3">
    <name type="scientific">Paradesertivirga mongoliensis</name>
    <dbReference type="NCBI Taxonomy" id="2100740"/>
    <lineage>
        <taxon>Bacteria</taxon>
        <taxon>Pseudomonadati</taxon>
        <taxon>Bacteroidota</taxon>
        <taxon>Sphingobacteriia</taxon>
        <taxon>Sphingobacteriales</taxon>
        <taxon>Sphingobacteriaceae</taxon>
        <taxon>Paradesertivirga</taxon>
    </lineage>
</organism>
<sequence length="402" mass="46232">MSLSNQFIFILGTAKFDNPYESASYIIAKNLAKTNKVFYIENPFTWKDYFKQKGTQEFIRRRKHFSLKSDGLLSTELPGLKVVITPPLLSINFFPEGLIYRQLLKINEINIARRIRNILIKEKIDKYIYINSFNFHYPEVSRYISPELTVYHCVDPLILPFDKRHGLTSEPKLLKNSDVVICTSKQLYEEKKQVNPNTFFVPNAADISHSNKAMDQDLAIHKSIEGLKKPVIGFFGHIERRMDFDLIKDITTNNPHKSFVFAGPISAEFVPEWFFNTPNIFTTGQLPYDQLPGVLKGFDITLIPFKKDAVSATIFPLKLFEYLGAGKPVIATNFNPDLEEFTKGTVRFCDDNKSFSAAISEELTTNSEEKINKRLKIAEENTWIKRVEEFSEILRANLETAS</sequence>
<feature type="domain" description="Spore protein YkvP/CgeB glycosyl transferase-like" evidence="1">
    <location>
        <begin position="246"/>
        <end position="390"/>
    </location>
</feature>
<dbReference type="InterPro" id="IPR055259">
    <property type="entry name" value="YkvP/CgeB_Glyco_trans-like"/>
</dbReference>
<dbReference type="SUPFAM" id="SSF53756">
    <property type="entry name" value="UDP-Glycosyltransferase/glycogen phosphorylase"/>
    <property type="match status" value="1"/>
</dbReference>
<keyword evidence="2" id="KW-0808">Transferase</keyword>
<proteinExistence type="predicted"/>
<keyword evidence="2" id="KW-0328">Glycosyltransferase</keyword>
<protein>
    <submittedName>
        <fullName evidence="2">Glycosyltransferase</fullName>
        <ecNumber evidence="2">2.4.-.-</ecNumber>
    </submittedName>
</protein>
<dbReference type="Gene3D" id="3.40.50.11010">
    <property type="match status" value="1"/>
</dbReference>
<dbReference type="EC" id="2.4.-.-" evidence="2"/>
<dbReference type="Pfam" id="PF13524">
    <property type="entry name" value="Glyco_trans_1_2"/>
    <property type="match status" value="1"/>
</dbReference>
<dbReference type="RefSeq" id="WP_255902640.1">
    <property type="nucleotide sequence ID" value="NZ_JAFMZO010000003.1"/>
</dbReference>
<evidence type="ECO:0000313" key="2">
    <source>
        <dbReference type="EMBL" id="MFD2162929.1"/>
    </source>
</evidence>
<keyword evidence="3" id="KW-1185">Reference proteome</keyword>
<dbReference type="Proteomes" id="UP001597387">
    <property type="component" value="Unassembled WGS sequence"/>
</dbReference>
<dbReference type="EMBL" id="JBHUHZ010000001">
    <property type="protein sequence ID" value="MFD2162929.1"/>
    <property type="molecule type" value="Genomic_DNA"/>
</dbReference>
<name>A0ABW4ZM15_9SPHI</name>
<gene>
    <name evidence="2" type="ORF">ACFSJU_11045</name>
</gene>
<reference evidence="3" key="1">
    <citation type="journal article" date="2019" name="Int. J. Syst. Evol. Microbiol.">
        <title>The Global Catalogue of Microorganisms (GCM) 10K type strain sequencing project: providing services to taxonomists for standard genome sequencing and annotation.</title>
        <authorList>
            <consortium name="The Broad Institute Genomics Platform"/>
            <consortium name="The Broad Institute Genome Sequencing Center for Infectious Disease"/>
            <person name="Wu L."/>
            <person name="Ma J."/>
        </authorList>
    </citation>
    <scope>NUCLEOTIDE SEQUENCE [LARGE SCALE GENOMIC DNA]</scope>
    <source>
        <strain evidence="3">KCTC 42217</strain>
    </source>
</reference>
<dbReference type="Gene3D" id="3.40.50.2000">
    <property type="entry name" value="Glycogen Phosphorylase B"/>
    <property type="match status" value="1"/>
</dbReference>
<comment type="caution">
    <text evidence="2">The sequence shown here is derived from an EMBL/GenBank/DDBJ whole genome shotgun (WGS) entry which is preliminary data.</text>
</comment>
<evidence type="ECO:0000259" key="1">
    <source>
        <dbReference type="Pfam" id="PF13524"/>
    </source>
</evidence>